<dbReference type="EMBL" id="CP054803">
    <property type="protein sequence ID" value="QKU20851.1"/>
    <property type="molecule type" value="Genomic_DNA"/>
</dbReference>
<evidence type="ECO:0000259" key="1">
    <source>
        <dbReference type="Pfam" id="PF01609"/>
    </source>
</evidence>
<dbReference type="Proteomes" id="UP000509126">
    <property type="component" value="Chromosome"/>
</dbReference>
<feature type="domain" description="Transposase IS4-like" evidence="1">
    <location>
        <begin position="87"/>
        <end position="239"/>
    </location>
</feature>
<dbReference type="EMBL" id="CP078045">
    <property type="protein sequence ID" value="QXR08558.1"/>
    <property type="molecule type" value="Genomic_DNA"/>
</dbReference>
<evidence type="ECO:0000313" key="5">
    <source>
        <dbReference type="EMBL" id="QKU20851.1"/>
    </source>
</evidence>
<dbReference type="RefSeq" id="WP_004645258.1">
    <property type="nucleotide sequence ID" value="NZ_BBSQ01000091.1"/>
</dbReference>
<reference evidence="6" key="5">
    <citation type="submission" date="2021-06" db="EMBL/GenBank/DDBJ databases">
        <authorList>
            <person name="Diorio-Toth L."/>
        </authorList>
    </citation>
    <scope>NUCLEOTIDE SEQUENCE</scope>
    <source>
        <strain evidence="6">AL_065</strain>
    </source>
</reference>
<proteinExistence type="predicted"/>
<evidence type="ECO:0000313" key="8">
    <source>
        <dbReference type="Proteomes" id="UP000509126"/>
    </source>
</evidence>
<dbReference type="PANTHER" id="PTHR30007:SF1">
    <property type="entry name" value="BLR1914 PROTEIN"/>
    <property type="match status" value="1"/>
</dbReference>
<dbReference type="Pfam" id="PF01609">
    <property type="entry name" value="DDE_Tnp_1"/>
    <property type="match status" value="1"/>
</dbReference>
<sequence>MPRTMLNDQHWSKLLSIFRNFDIYFKSNLRNFVEAILYRIRTGCPWRDLPKEFGSYNSIFKKYNRWCKNDKLMKIFKLISSSADMEWVFIDGSHVRAHQHSAGIKDQDISKSIGGNSSKIHLAVDADGNPIEIIISDGTIHDVKIAPKMIEKLDLSETEVCCADKGYDSESLREQISAKKTKANIPRKSNTQSNNDHMDWYLYKIRHLVENAFCRLKQFRGIATRYDKLKCSYEGAVALACIFIWLPLSGKFYT</sequence>
<evidence type="ECO:0000313" key="3">
    <source>
        <dbReference type="EMBL" id="APW49004.1"/>
    </source>
</evidence>
<gene>
    <name evidence="3" type="ORF">BAA97_p0089</name>
    <name evidence="6" type="ORF">EVX74_003795</name>
    <name evidence="7" type="ORF">EVX74_006270</name>
    <name evidence="4" type="ORF">FOB19_03950</name>
    <name evidence="5" type="ORF">FOB19_05080</name>
</gene>
<accession>A0A1P8KH55</accession>
<evidence type="ECO:0000313" key="7">
    <source>
        <dbReference type="EMBL" id="QXR08558.1"/>
    </source>
</evidence>
<dbReference type="GO" id="GO:0003677">
    <property type="term" value="F:DNA binding"/>
    <property type="evidence" value="ECO:0007669"/>
    <property type="project" value="InterPro"/>
</dbReference>
<dbReference type="EMBL" id="CP078045">
    <property type="protein sequence ID" value="QXR08136.1"/>
    <property type="molecule type" value="Genomic_DNA"/>
</dbReference>
<dbReference type="EMBL" id="CP054803">
    <property type="protein sequence ID" value="QKU20654.1"/>
    <property type="molecule type" value="Genomic_DNA"/>
</dbReference>
<organism evidence="3">
    <name type="scientific">Acinetobacter lwoffii</name>
    <dbReference type="NCBI Taxonomy" id="28090"/>
    <lineage>
        <taxon>Bacteria</taxon>
        <taxon>Pseudomonadati</taxon>
        <taxon>Pseudomonadota</taxon>
        <taxon>Gammaproteobacteria</taxon>
        <taxon>Moraxellales</taxon>
        <taxon>Moraxellaceae</taxon>
        <taxon>Acinetobacter</taxon>
    </lineage>
</organism>
<name>A0A1P8KH55_ACILW</name>
<dbReference type="EMBL" id="KX426229">
    <property type="protein sequence ID" value="APW49004.1"/>
    <property type="molecule type" value="Genomic_DNA"/>
</dbReference>
<reference evidence="6" key="3">
    <citation type="journal article" date="2019" name="Nat. Commun.">
        <title>Spatiotemporal dynamics of multidrug resistant bacteria on intensive care unit surfaces.</title>
        <authorList>
            <person name="D'Souza A.W."/>
            <person name="Potter R.F."/>
            <person name="Wallace M."/>
            <person name="Shupe A."/>
            <person name="Patel S."/>
            <person name="Sun X."/>
            <person name="Gul D."/>
            <person name="Kwon J.H."/>
            <person name="Andleeb S."/>
            <person name="Burnham C.D."/>
            <person name="Dantas G."/>
        </authorList>
    </citation>
    <scope>NUCLEOTIDE SEQUENCE</scope>
    <source>
        <strain evidence="6">AL_065</strain>
    </source>
</reference>
<reference evidence="6" key="2">
    <citation type="submission" date="2018-10" db="EMBL/GenBank/DDBJ databases">
        <authorList>
            <person name="D'Souza A.W."/>
            <person name="Potter R.F."/>
            <person name="Wallace M."/>
            <person name="Shupe A."/>
            <person name="Patel S."/>
            <person name="Sun S."/>
            <person name="Gul D."/>
            <person name="Kwon J.H."/>
            <person name="Andleeb S."/>
            <person name="Burnham C.-A.D."/>
            <person name="Dantas G."/>
        </authorList>
    </citation>
    <scope>NUCLEOTIDE SEQUENCE</scope>
    <source>
        <strain evidence="6">AL_065</strain>
    </source>
</reference>
<dbReference type="NCBIfam" id="NF033580">
    <property type="entry name" value="transpos_IS5_3"/>
    <property type="match status" value="1"/>
</dbReference>
<evidence type="ECO:0000313" key="6">
    <source>
        <dbReference type="EMBL" id="QXR08136.1"/>
    </source>
</evidence>
<evidence type="ECO:0000313" key="4">
    <source>
        <dbReference type="EMBL" id="QKU20654.1"/>
    </source>
</evidence>
<dbReference type="PANTHER" id="PTHR30007">
    <property type="entry name" value="PHP DOMAIN PROTEIN"/>
    <property type="match status" value="1"/>
</dbReference>
<dbReference type="Proteomes" id="UP000293391">
    <property type="component" value="Chromosome"/>
</dbReference>
<geneLocation type="plasmid" evidence="3">
    <name>pALWED2.1</name>
</geneLocation>
<protein>
    <submittedName>
        <fullName evidence="3 4">Transposase</fullName>
    </submittedName>
</protein>
<dbReference type="Pfam" id="PF13340">
    <property type="entry name" value="DUF4096"/>
    <property type="match status" value="1"/>
</dbReference>
<dbReference type="GO" id="GO:0006313">
    <property type="term" value="P:DNA transposition"/>
    <property type="evidence" value="ECO:0007669"/>
    <property type="project" value="InterPro"/>
</dbReference>
<dbReference type="InterPro" id="IPR002559">
    <property type="entry name" value="Transposase_11"/>
</dbReference>
<dbReference type="GO" id="GO:0004803">
    <property type="term" value="F:transposase activity"/>
    <property type="evidence" value="ECO:0007669"/>
    <property type="project" value="InterPro"/>
</dbReference>
<feature type="domain" description="Insertion element IS402-like" evidence="2">
    <location>
        <begin position="6"/>
        <end position="76"/>
    </location>
</feature>
<dbReference type="AlphaFoldDB" id="A0A1P8KH55"/>
<evidence type="ECO:0000259" key="2">
    <source>
        <dbReference type="Pfam" id="PF13340"/>
    </source>
</evidence>
<keyword evidence="3" id="KW-0614">Plasmid</keyword>
<dbReference type="InterPro" id="IPR025161">
    <property type="entry name" value="IS402-like_dom"/>
</dbReference>
<reference evidence="3" key="1">
    <citation type="journal article" date="2016" name="Biomed. Res. Int.">
        <title>Resistance of Permafrost and Modern Acinetobacter lwoffii Strains to Heavy Metals and Arsenic Revealed by Genome Analysis.</title>
        <authorList>
            <person name="Mindlin S."/>
            <person name="Petrenko A."/>
            <person name="Kurakov A."/>
            <person name="Beletsky A."/>
            <person name="Mardanov A."/>
            <person name="Petrova M."/>
        </authorList>
    </citation>
    <scope>NUCLEOTIDE SEQUENCE</scope>
    <source>
        <strain evidence="3">ED45-23</strain>
        <plasmid evidence="3">pALWED2.1</plasmid>
    </source>
</reference>
<reference evidence="4 8" key="4">
    <citation type="submission" date="2019-11" db="EMBL/GenBank/DDBJ databases">
        <title>FDA dAtabase for Regulatory Grade micrObial Sequences (FDA-ARGOS): Supporting development and validation of Infectious Disease Dx tests.</title>
        <authorList>
            <person name="Patel R."/>
            <person name="Rucinski S."/>
            <person name="Tallon L."/>
            <person name="Sadzewicz L."/>
            <person name="Vavikolanu K."/>
            <person name="Mehta A."/>
            <person name="Aluvathingal J."/>
            <person name="Nadendla S."/>
            <person name="Nandy P."/>
            <person name="Geyer C."/>
            <person name="Yan Y."/>
            <person name="Sichtig H."/>
        </authorList>
    </citation>
    <scope>NUCLEOTIDE SEQUENCE [LARGE SCALE GENOMIC DNA]</scope>
    <source>
        <strain evidence="4 8">FDAARGOS_557</strain>
    </source>
</reference>